<feature type="transmembrane region" description="Helical" evidence="1">
    <location>
        <begin position="48"/>
        <end position="68"/>
    </location>
</feature>
<feature type="transmembrane region" description="Helical" evidence="1">
    <location>
        <begin position="17"/>
        <end position="36"/>
    </location>
</feature>
<dbReference type="KEGG" id="msaa:QYS49_27410"/>
<sequence>MNNFNYKGRNLTSGPHLLGILLIIAGLFALMSPVLFKNGSSIEKSLALGIGVLIVGFVIVSSYSGTLIDFSGKRVKEYTSISGYVFGKWTAFPNISVVRVISSTSTSTNIPNGISPTLSRKVTIFKVLMYSNAPKPVLSFVYSKKVKAVEQAKTLANNLNSDLVLDIT</sequence>
<organism evidence="2 3">
    <name type="scientific">Marivirga salinarum</name>
    <dbReference type="NCBI Taxonomy" id="3059078"/>
    <lineage>
        <taxon>Bacteria</taxon>
        <taxon>Pseudomonadati</taxon>
        <taxon>Bacteroidota</taxon>
        <taxon>Cytophagia</taxon>
        <taxon>Cytophagales</taxon>
        <taxon>Marivirgaceae</taxon>
        <taxon>Marivirga</taxon>
    </lineage>
</organism>
<dbReference type="RefSeq" id="WP_308351459.1">
    <property type="nucleotide sequence ID" value="NZ_CP129971.1"/>
</dbReference>
<evidence type="ECO:0000313" key="2">
    <source>
        <dbReference type="EMBL" id="WKK75256.2"/>
    </source>
</evidence>
<proteinExistence type="predicted"/>
<protein>
    <submittedName>
        <fullName evidence="2">Uncharacterized protein</fullName>
    </submittedName>
</protein>
<dbReference type="Proteomes" id="UP001230496">
    <property type="component" value="Chromosome"/>
</dbReference>
<keyword evidence="3" id="KW-1185">Reference proteome</keyword>
<keyword evidence="1" id="KW-0472">Membrane</keyword>
<gene>
    <name evidence="2" type="ORF">QYS49_27410</name>
</gene>
<evidence type="ECO:0000256" key="1">
    <source>
        <dbReference type="SAM" id="Phobius"/>
    </source>
</evidence>
<dbReference type="AlphaFoldDB" id="A0AA49GGH8"/>
<reference evidence="2 3" key="1">
    <citation type="submission" date="2023-08" db="EMBL/GenBank/DDBJ databases">
        <title>Comparative genomics and taxonomic characterization of three novel marine species of genus Marivirga.</title>
        <authorList>
            <person name="Muhammad N."/>
            <person name="Kim S.-G."/>
        </authorList>
    </citation>
    <scope>NUCLEOTIDE SEQUENCE [LARGE SCALE GENOMIC DNA]</scope>
    <source>
        <strain evidence="2 3">BDSF4-3</strain>
    </source>
</reference>
<keyword evidence="1" id="KW-1133">Transmembrane helix</keyword>
<dbReference type="EMBL" id="CP129971">
    <property type="protein sequence ID" value="WKK75256.2"/>
    <property type="molecule type" value="Genomic_DNA"/>
</dbReference>
<accession>A0AA49GGH8</accession>
<evidence type="ECO:0000313" key="3">
    <source>
        <dbReference type="Proteomes" id="UP001230496"/>
    </source>
</evidence>
<keyword evidence="1" id="KW-0812">Transmembrane</keyword>
<name>A0AA49GGH8_9BACT</name>